<dbReference type="PANTHER" id="PTHR43777">
    <property type="entry name" value="MOLYBDENUM COFACTOR CYTIDYLYLTRANSFERASE"/>
    <property type="match status" value="1"/>
</dbReference>
<dbReference type="Proteomes" id="UP001319180">
    <property type="component" value="Unassembled WGS sequence"/>
</dbReference>
<evidence type="ECO:0000259" key="1">
    <source>
        <dbReference type="Pfam" id="PF12804"/>
    </source>
</evidence>
<evidence type="ECO:0000313" key="2">
    <source>
        <dbReference type="EMBL" id="MBT1687698.1"/>
    </source>
</evidence>
<dbReference type="Pfam" id="PF12804">
    <property type="entry name" value="NTP_transf_3"/>
    <property type="match status" value="1"/>
</dbReference>
<reference evidence="2 3" key="1">
    <citation type="submission" date="2021-05" db="EMBL/GenBank/DDBJ databases">
        <title>A Polyphasic approach of four new species of the genus Ohtaekwangia: Ohtaekwangia histidinii sp. nov., Ohtaekwangia cretensis sp. nov., Ohtaekwangia indiensis sp. nov., Ohtaekwangia reichenbachii sp. nov. from diverse environment.</title>
        <authorList>
            <person name="Octaviana S."/>
        </authorList>
    </citation>
    <scope>NUCLEOTIDE SEQUENCE [LARGE SCALE GENOMIC DNA]</scope>
    <source>
        <strain evidence="2 3">PWU37</strain>
    </source>
</reference>
<comment type="caution">
    <text evidence="2">The sequence shown here is derived from an EMBL/GenBank/DDBJ whole genome shotgun (WGS) entry which is preliminary data.</text>
</comment>
<evidence type="ECO:0000313" key="3">
    <source>
        <dbReference type="Proteomes" id="UP001319180"/>
    </source>
</evidence>
<dbReference type="Gene3D" id="3.90.550.10">
    <property type="entry name" value="Spore Coat Polysaccharide Biosynthesis Protein SpsA, Chain A"/>
    <property type="match status" value="1"/>
</dbReference>
<keyword evidence="3" id="KW-1185">Reference proteome</keyword>
<dbReference type="InterPro" id="IPR029044">
    <property type="entry name" value="Nucleotide-diphossugar_trans"/>
</dbReference>
<feature type="domain" description="MobA-like NTP transferase" evidence="1">
    <location>
        <begin position="6"/>
        <end position="168"/>
    </location>
</feature>
<organism evidence="2 3">
    <name type="scientific">Dawidia soli</name>
    <dbReference type="NCBI Taxonomy" id="2782352"/>
    <lineage>
        <taxon>Bacteria</taxon>
        <taxon>Pseudomonadati</taxon>
        <taxon>Bacteroidota</taxon>
        <taxon>Cytophagia</taxon>
        <taxon>Cytophagales</taxon>
        <taxon>Chryseotaleaceae</taxon>
        <taxon>Dawidia</taxon>
    </lineage>
</organism>
<dbReference type="EMBL" id="JAHESC010000019">
    <property type="protein sequence ID" value="MBT1687698.1"/>
    <property type="molecule type" value="Genomic_DNA"/>
</dbReference>
<sequence>MNIGIVLLAAGASVRMGTAKQQLLLDGEPLLWHAAQAALHAAATHTVVVLGAQEATHRAMLESLPLDIMYNPDWEKGMGNSLKTGMHRLLRIAPETDAALIMVCDQPGVTAHYLNSIILKYGKTEAPVIASHYAGTIGVPALFAKKLFPELMSLDDKQGAKKVIQQHQSITTTLDFPEGAVDIDTPEDYRRLAGATLQ</sequence>
<protein>
    <submittedName>
        <fullName evidence="2">Nucleotidyltransferase family protein</fullName>
    </submittedName>
</protein>
<dbReference type="PANTHER" id="PTHR43777:SF1">
    <property type="entry name" value="MOLYBDENUM COFACTOR CYTIDYLYLTRANSFERASE"/>
    <property type="match status" value="1"/>
</dbReference>
<dbReference type="GO" id="GO:0016779">
    <property type="term" value="F:nucleotidyltransferase activity"/>
    <property type="evidence" value="ECO:0007669"/>
    <property type="project" value="UniProtKB-ARBA"/>
</dbReference>
<proteinExistence type="predicted"/>
<accession>A0AAP2GJ77</accession>
<dbReference type="RefSeq" id="WP_254090929.1">
    <property type="nucleotide sequence ID" value="NZ_JAHESC010000019.1"/>
</dbReference>
<dbReference type="AlphaFoldDB" id="A0AAP2GJ77"/>
<dbReference type="CDD" id="cd04182">
    <property type="entry name" value="GT_2_like_f"/>
    <property type="match status" value="1"/>
</dbReference>
<dbReference type="InterPro" id="IPR025877">
    <property type="entry name" value="MobA-like_NTP_Trfase"/>
</dbReference>
<dbReference type="SUPFAM" id="SSF53448">
    <property type="entry name" value="Nucleotide-diphospho-sugar transferases"/>
    <property type="match status" value="1"/>
</dbReference>
<gene>
    <name evidence="2" type="ORF">KK078_14095</name>
</gene>
<name>A0AAP2GJ77_9BACT</name>